<feature type="region of interest" description="Disordered" evidence="1">
    <location>
        <begin position="63"/>
        <end position="205"/>
    </location>
</feature>
<evidence type="ECO:0000313" key="2">
    <source>
        <dbReference type="EMBL" id="KZV49882.1"/>
    </source>
</evidence>
<keyword evidence="3" id="KW-1185">Reference proteome</keyword>
<accession>A0A2Z7CS28</accession>
<feature type="compositionally biased region" description="Basic and acidic residues" evidence="1">
    <location>
        <begin position="79"/>
        <end position="88"/>
    </location>
</feature>
<dbReference type="EMBL" id="KQ992691">
    <property type="protein sequence ID" value="KZV49882.1"/>
    <property type="molecule type" value="Genomic_DNA"/>
</dbReference>
<sequence length="266" mass="28777">MRSVVASHGPGSNPRGNAICNAILLQCFPVLQIFGLQYLDRHCPSSSDVLPLNLAQKLKISKSIKTGPTSHTGPKTSRAARDRPESNPRRIQTSRHNIAGDSPERRPAGGATTTKIAAAACGAARNSAPQRRVSLDSARPGDASKQRQRACSQRAHTAASSRDERRTTSVAKPSATSRSQQPSRKQLAHGASPAMEDRTDGVAHTSHCPSLLRASKHETAAIIGQLSAAKTRQACYDRAHMCARKGEGRRRERRRRGGMRNSDLRF</sequence>
<dbReference type="AlphaFoldDB" id="A0A2Z7CS28"/>
<proteinExistence type="predicted"/>
<feature type="compositionally biased region" description="Low complexity" evidence="1">
    <location>
        <begin position="108"/>
        <end position="124"/>
    </location>
</feature>
<feature type="compositionally biased region" description="Polar residues" evidence="1">
    <location>
        <begin position="149"/>
        <end position="160"/>
    </location>
</feature>
<evidence type="ECO:0000256" key="1">
    <source>
        <dbReference type="SAM" id="MobiDB-lite"/>
    </source>
</evidence>
<evidence type="ECO:0000313" key="3">
    <source>
        <dbReference type="Proteomes" id="UP000250235"/>
    </source>
</evidence>
<dbReference type="Proteomes" id="UP000250235">
    <property type="component" value="Unassembled WGS sequence"/>
</dbReference>
<organism evidence="2 3">
    <name type="scientific">Dorcoceras hygrometricum</name>
    <dbReference type="NCBI Taxonomy" id="472368"/>
    <lineage>
        <taxon>Eukaryota</taxon>
        <taxon>Viridiplantae</taxon>
        <taxon>Streptophyta</taxon>
        <taxon>Embryophyta</taxon>
        <taxon>Tracheophyta</taxon>
        <taxon>Spermatophyta</taxon>
        <taxon>Magnoliopsida</taxon>
        <taxon>eudicotyledons</taxon>
        <taxon>Gunneridae</taxon>
        <taxon>Pentapetalae</taxon>
        <taxon>asterids</taxon>
        <taxon>lamiids</taxon>
        <taxon>Lamiales</taxon>
        <taxon>Gesneriaceae</taxon>
        <taxon>Didymocarpoideae</taxon>
        <taxon>Trichosporeae</taxon>
        <taxon>Loxocarpinae</taxon>
        <taxon>Dorcoceras</taxon>
    </lineage>
</organism>
<feature type="compositionally biased region" description="Polar residues" evidence="1">
    <location>
        <begin position="63"/>
        <end position="75"/>
    </location>
</feature>
<protein>
    <submittedName>
        <fullName evidence="2">Nuclear matrix constituent protein 1-like protein-like</fullName>
    </submittedName>
</protein>
<feature type="compositionally biased region" description="Polar residues" evidence="1">
    <location>
        <begin position="168"/>
        <end position="184"/>
    </location>
</feature>
<gene>
    <name evidence="2" type="ORF">F511_41184</name>
</gene>
<reference evidence="2 3" key="1">
    <citation type="journal article" date="2015" name="Proc. Natl. Acad. Sci. U.S.A.">
        <title>The resurrection genome of Boea hygrometrica: A blueprint for survival of dehydration.</title>
        <authorList>
            <person name="Xiao L."/>
            <person name="Yang G."/>
            <person name="Zhang L."/>
            <person name="Yang X."/>
            <person name="Zhao S."/>
            <person name="Ji Z."/>
            <person name="Zhou Q."/>
            <person name="Hu M."/>
            <person name="Wang Y."/>
            <person name="Chen M."/>
            <person name="Xu Y."/>
            <person name="Jin H."/>
            <person name="Xiao X."/>
            <person name="Hu G."/>
            <person name="Bao F."/>
            <person name="Hu Y."/>
            <person name="Wan P."/>
            <person name="Li L."/>
            <person name="Deng X."/>
            <person name="Kuang T."/>
            <person name="Xiang C."/>
            <person name="Zhu J.K."/>
            <person name="Oliver M.J."/>
            <person name="He Y."/>
        </authorList>
    </citation>
    <scope>NUCLEOTIDE SEQUENCE [LARGE SCALE GENOMIC DNA]</scope>
    <source>
        <strain evidence="3">cv. XS01</strain>
    </source>
</reference>
<name>A0A2Z7CS28_9LAMI</name>
<feature type="region of interest" description="Disordered" evidence="1">
    <location>
        <begin position="245"/>
        <end position="266"/>
    </location>
</feature>